<evidence type="ECO:0000256" key="1">
    <source>
        <dbReference type="ARBA" id="ARBA00022723"/>
    </source>
</evidence>
<dbReference type="AlphaFoldDB" id="A0A2N9JGP2"/>
<dbReference type="Proteomes" id="UP000238164">
    <property type="component" value="Chromosome 1"/>
</dbReference>
<gene>
    <name evidence="3" type="ORF">MPLG2_1520</name>
</gene>
<dbReference type="SUPFAM" id="SSF53800">
    <property type="entry name" value="Chelatase"/>
    <property type="match status" value="1"/>
</dbReference>
<dbReference type="RefSeq" id="WP_105185499.1">
    <property type="nucleotide sequence ID" value="NZ_BAAAGO010000007.1"/>
</dbReference>
<evidence type="ECO:0000313" key="4">
    <source>
        <dbReference type="Proteomes" id="UP000238164"/>
    </source>
</evidence>
<dbReference type="CDD" id="cd03416">
    <property type="entry name" value="CbiX_SirB_N"/>
    <property type="match status" value="1"/>
</dbReference>
<keyword evidence="1" id="KW-0479">Metal-binding</keyword>
<accession>A0A2N9JGP2</accession>
<keyword evidence="4" id="KW-1185">Reference proteome</keyword>
<proteinExistence type="predicted"/>
<name>A0A2N9JGP2_9ACTN</name>
<reference evidence="3 4" key="1">
    <citation type="submission" date="2018-02" db="EMBL/GenBank/DDBJ databases">
        <authorList>
            <person name="Cohen D.B."/>
            <person name="Kent A.D."/>
        </authorList>
    </citation>
    <scope>NUCLEOTIDE SEQUENCE [LARGE SCALE GENOMIC DNA]</scope>
    <source>
        <strain evidence="3">1</strain>
    </source>
</reference>
<dbReference type="EMBL" id="LT985188">
    <property type="protein sequence ID" value="SPD86556.1"/>
    <property type="molecule type" value="Genomic_DNA"/>
</dbReference>
<evidence type="ECO:0000313" key="3">
    <source>
        <dbReference type="EMBL" id="SPD86556.1"/>
    </source>
</evidence>
<protein>
    <submittedName>
        <fullName evidence="3">Sirohydrochlorin ferrochelatase</fullName>
    </submittedName>
</protein>
<dbReference type="PANTHER" id="PTHR33542">
    <property type="entry name" value="SIROHYDROCHLORIN FERROCHELATASE, CHLOROPLASTIC"/>
    <property type="match status" value="1"/>
</dbReference>
<dbReference type="KEGG" id="mgg:MPLG2_1520"/>
<dbReference type="PANTHER" id="PTHR33542:SF5">
    <property type="entry name" value="FERROCHELATASE CHE1"/>
    <property type="match status" value="1"/>
</dbReference>
<dbReference type="GO" id="GO:0046872">
    <property type="term" value="F:metal ion binding"/>
    <property type="evidence" value="ECO:0007669"/>
    <property type="project" value="UniProtKB-KW"/>
</dbReference>
<sequence>MTAPALVMVGMGSTDAQVAQVAHSLRQGLQRMRAGLSVHCAFLEHCSPTPAQVVGQLVKQGITEIVLVPLQLTHAIDPDERALVQATKLRTVHPELRIQVSRPIGPEVSLLTVLDQRLRSSLSTSRVLELDGLVLSSARSGDVRGNALLARRARQWSTHHRLPCLTGVADGSGPSVAQAIQGLRAQGRRHIAVGSFFLTATELFHAQADLAERCGAVSVSEPLGSAREVMDLILARYAFAAMDLLDIGFDDLDEDVPARHLSIVSA</sequence>
<keyword evidence="2" id="KW-0456">Lyase</keyword>
<dbReference type="Gene3D" id="3.40.50.1400">
    <property type="match status" value="2"/>
</dbReference>
<dbReference type="GO" id="GO:0016829">
    <property type="term" value="F:lyase activity"/>
    <property type="evidence" value="ECO:0007669"/>
    <property type="project" value="UniProtKB-KW"/>
</dbReference>
<dbReference type="InterPro" id="IPR050963">
    <property type="entry name" value="Sirohydro_Cobaltochel/CbiX"/>
</dbReference>
<dbReference type="Pfam" id="PF01903">
    <property type="entry name" value="CbiX"/>
    <property type="match status" value="1"/>
</dbReference>
<dbReference type="InterPro" id="IPR002762">
    <property type="entry name" value="CbiX-like"/>
</dbReference>
<organism evidence="3 4">
    <name type="scientific">Micropruina glycogenica</name>
    <dbReference type="NCBI Taxonomy" id="75385"/>
    <lineage>
        <taxon>Bacteria</taxon>
        <taxon>Bacillati</taxon>
        <taxon>Actinomycetota</taxon>
        <taxon>Actinomycetes</taxon>
        <taxon>Propionibacteriales</taxon>
        <taxon>Nocardioidaceae</taxon>
        <taxon>Micropruina</taxon>
    </lineage>
</organism>
<dbReference type="OrthoDB" id="482456at2"/>
<evidence type="ECO:0000256" key="2">
    <source>
        <dbReference type="ARBA" id="ARBA00023239"/>
    </source>
</evidence>